<dbReference type="GO" id="GO:0030527">
    <property type="term" value="F:structural constituent of chromatin"/>
    <property type="evidence" value="ECO:0007669"/>
    <property type="project" value="InterPro"/>
</dbReference>
<evidence type="ECO:0000256" key="2">
    <source>
        <dbReference type="ARBA" id="ARBA00008424"/>
    </source>
</evidence>
<reference evidence="3 4" key="1">
    <citation type="submission" date="2019-02" db="EMBL/GenBank/DDBJ databases">
        <title>Pedobacter sp. RP-1-13 sp. nov., isolated from Arctic soil.</title>
        <authorList>
            <person name="Dahal R.H."/>
        </authorList>
    </citation>
    <scope>NUCLEOTIDE SEQUENCE [LARGE SCALE GENOMIC DNA]</scope>
    <source>
        <strain evidence="3 4">RP-1-13</strain>
    </source>
</reference>
<name>A0A4R0MPK6_9SPHI</name>
<dbReference type="Proteomes" id="UP000292884">
    <property type="component" value="Unassembled WGS sequence"/>
</dbReference>
<dbReference type="OrthoDB" id="9808717at2"/>
<dbReference type="Pfam" id="PF07432">
    <property type="entry name" value="Hc1"/>
    <property type="match status" value="1"/>
</dbReference>
<dbReference type="EMBL" id="SJSK01000005">
    <property type="protein sequence ID" value="TCC88789.1"/>
    <property type="molecule type" value="Genomic_DNA"/>
</dbReference>
<comment type="similarity">
    <text evidence="2">Belongs to the histone H1/H5 family. HCT subfamily.</text>
</comment>
<protein>
    <submittedName>
        <fullName evidence="3">Histone H1</fullName>
    </submittedName>
</protein>
<proteinExistence type="inferred from homology"/>
<evidence type="ECO:0000313" key="3">
    <source>
        <dbReference type="EMBL" id="TCC88789.1"/>
    </source>
</evidence>
<dbReference type="AlphaFoldDB" id="A0A4R0MPK6"/>
<comment type="function">
    <text evidence="1">Might have a role analogous to that of eukaryotic histone proteins.</text>
</comment>
<comment type="caution">
    <text evidence="3">The sequence shown here is derived from an EMBL/GenBank/DDBJ whole genome shotgun (WGS) entry which is preliminary data.</text>
</comment>
<accession>A0A4R0MPK6</accession>
<dbReference type="GO" id="GO:0003677">
    <property type="term" value="F:DNA binding"/>
    <property type="evidence" value="ECO:0007669"/>
    <property type="project" value="InterPro"/>
</dbReference>
<evidence type="ECO:0000313" key="4">
    <source>
        <dbReference type="Proteomes" id="UP000292884"/>
    </source>
</evidence>
<dbReference type="RefSeq" id="WP_131554845.1">
    <property type="nucleotide sequence ID" value="NZ_SJSK01000005.1"/>
</dbReference>
<organism evidence="3 4">
    <name type="scientific">Pedobacter frigiditerrae</name>
    <dbReference type="NCBI Taxonomy" id="2530452"/>
    <lineage>
        <taxon>Bacteria</taxon>
        <taxon>Pseudomonadati</taxon>
        <taxon>Bacteroidota</taxon>
        <taxon>Sphingobacteriia</taxon>
        <taxon>Sphingobacteriales</taxon>
        <taxon>Sphingobacteriaceae</taxon>
        <taxon>Pedobacter</taxon>
    </lineage>
</organism>
<gene>
    <name evidence="3" type="ORF">EZ428_19365</name>
</gene>
<evidence type="ECO:0000256" key="1">
    <source>
        <dbReference type="ARBA" id="ARBA00002333"/>
    </source>
</evidence>
<keyword evidence="4" id="KW-1185">Reference proteome</keyword>
<dbReference type="InterPro" id="IPR010886">
    <property type="entry name" value="Hc1"/>
</dbReference>
<sequence>MEKFQKVKQLISDLETDSGKFYNSNNSAAGTRVRKAMQDLKVLATDIRKEISEKKNSK</sequence>